<keyword evidence="5" id="KW-1185">Reference proteome</keyword>
<comment type="caution">
    <text evidence="4">The sequence shown here is derived from an EMBL/GenBank/DDBJ whole genome shotgun (WGS) entry which is preliminary data.</text>
</comment>
<evidence type="ECO:0000313" key="5">
    <source>
        <dbReference type="Proteomes" id="UP000624041"/>
    </source>
</evidence>
<accession>A0A917XRL5</accession>
<evidence type="ECO:0000256" key="1">
    <source>
        <dbReference type="ARBA" id="ARBA00023015"/>
    </source>
</evidence>
<protein>
    <recommendedName>
        <fullName evidence="3">HTH deoR-type domain-containing protein</fullName>
    </recommendedName>
</protein>
<dbReference type="InterPro" id="IPR036390">
    <property type="entry name" value="WH_DNA-bd_sf"/>
</dbReference>
<dbReference type="SUPFAM" id="SSF46785">
    <property type="entry name" value="Winged helix' DNA-binding domain"/>
    <property type="match status" value="1"/>
</dbReference>
<dbReference type="InterPro" id="IPR036388">
    <property type="entry name" value="WH-like_DNA-bd_sf"/>
</dbReference>
<dbReference type="PANTHER" id="PTHR38600:SF2">
    <property type="entry name" value="SLL0088 PROTEIN"/>
    <property type="match status" value="1"/>
</dbReference>
<evidence type="ECO:0000256" key="2">
    <source>
        <dbReference type="ARBA" id="ARBA00023163"/>
    </source>
</evidence>
<keyword evidence="2" id="KW-0804">Transcription</keyword>
<dbReference type="PANTHER" id="PTHR38600">
    <property type="entry name" value="TRANSCRIPTIONAL REGULATORY PROTEIN"/>
    <property type="match status" value="1"/>
</dbReference>
<evidence type="ECO:0000259" key="3">
    <source>
        <dbReference type="Pfam" id="PF08220"/>
    </source>
</evidence>
<keyword evidence="1" id="KW-0805">Transcription regulation</keyword>
<dbReference type="EMBL" id="BMOS01000001">
    <property type="protein sequence ID" value="GGN48481.1"/>
    <property type="molecule type" value="Genomic_DNA"/>
</dbReference>
<dbReference type="Proteomes" id="UP000624041">
    <property type="component" value="Unassembled WGS sequence"/>
</dbReference>
<sequence length="210" mass="24666">MKETTKERLIVILKKNKAITMDELMKFFTISEPAVRKHLHELENQELVKKKKQKQEIGRPYYTYELTKKGHGQFPNQYEQLPVELLQDLEELQGPESVKALLYKRMEREQGQLLEKLDGKNFDEKVHALVEMQNDAGYMIDIEETSDGDYILTNYNCPIVNIAKEYRHVCSNEKIMYNHVFDESEVRPEGYITTGAHVCKWVIKAPKKDD</sequence>
<dbReference type="AlphaFoldDB" id="A0A917XRL5"/>
<proteinExistence type="predicted"/>
<reference evidence="4" key="2">
    <citation type="submission" date="2020-09" db="EMBL/GenBank/DDBJ databases">
        <authorList>
            <person name="Sun Q."/>
            <person name="Ohkuma M."/>
        </authorList>
    </citation>
    <scope>NUCLEOTIDE SEQUENCE</scope>
    <source>
        <strain evidence="4">JCM 17251</strain>
    </source>
</reference>
<reference evidence="4" key="1">
    <citation type="journal article" date="2014" name="Int. J. Syst. Evol. Microbiol.">
        <title>Complete genome sequence of Corynebacterium casei LMG S-19264T (=DSM 44701T), isolated from a smear-ripened cheese.</title>
        <authorList>
            <consortium name="US DOE Joint Genome Institute (JGI-PGF)"/>
            <person name="Walter F."/>
            <person name="Albersmeier A."/>
            <person name="Kalinowski J."/>
            <person name="Ruckert C."/>
        </authorList>
    </citation>
    <scope>NUCLEOTIDE SEQUENCE</scope>
    <source>
        <strain evidence="4">JCM 17251</strain>
    </source>
</reference>
<feature type="domain" description="HTH deoR-type" evidence="3">
    <location>
        <begin position="7"/>
        <end position="50"/>
    </location>
</feature>
<evidence type="ECO:0000313" key="4">
    <source>
        <dbReference type="EMBL" id="GGN48481.1"/>
    </source>
</evidence>
<dbReference type="Pfam" id="PF08220">
    <property type="entry name" value="HTH_DeoR"/>
    <property type="match status" value="1"/>
</dbReference>
<dbReference type="GO" id="GO:0003700">
    <property type="term" value="F:DNA-binding transcription factor activity"/>
    <property type="evidence" value="ECO:0007669"/>
    <property type="project" value="InterPro"/>
</dbReference>
<name>A0A917XRL5_9BACI</name>
<dbReference type="Gene3D" id="1.10.10.10">
    <property type="entry name" value="Winged helix-like DNA-binding domain superfamily/Winged helix DNA-binding domain"/>
    <property type="match status" value="1"/>
</dbReference>
<dbReference type="RefSeq" id="WP_188855518.1">
    <property type="nucleotide sequence ID" value="NZ_BMOS01000001.1"/>
</dbReference>
<dbReference type="InterPro" id="IPR001034">
    <property type="entry name" value="DeoR_HTH"/>
</dbReference>
<gene>
    <name evidence="4" type="ORF">GCM10007971_00150</name>
</gene>
<organism evidence="4 5">
    <name type="scientific">Oceanobacillus indicireducens</name>
    <dbReference type="NCBI Taxonomy" id="1004261"/>
    <lineage>
        <taxon>Bacteria</taxon>
        <taxon>Bacillati</taxon>
        <taxon>Bacillota</taxon>
        <taxon>Bacilli</taxon>
        <taxon>Bacillales</taxon>
        <taxon>Bacillaceae</taxon>
        <taxon>Oceanobacillus</taxon>
    </lineage>
</organism>